<dbReference type="EMBL" id="CP119879">
    <property type="protein sequence ID" value="WFD35090.1"/>
    <property type="molecule type" value="Genomic_DNA"/>
</dbReference>
<keyword evidence="6" id="KW-1185">Reference proteome</keyword>
<comment type="catalytic activity">
    <reaction evidence="2">
        <text>a monoacylglycerol + H2O = glycerol + a fatty acid + H(+)</text>
        <dbReference type="Rhea" id="RHEA:15245"/>
        <dbReference type="ChEBI" id="CHEBI:15377"/>
        <dbReference type="ChEBI" id="CHEBI:15378"/>
        <dbReference type="ChEBI" id="CHEBI:17408"/>
        <dbReference type="ChEBI" id="CHEBI:17754"/>
        <dbReference type="ChEBI" id="CHEBI:28868"/>
    </reaction>
</comment>
<feature type="region of interest" description="Disordered" evidence="3">
    <location>
        <begin position="95"/>
        <end position="117"/>
    </location>
</feature>
<feature type="region of interest" description="Disordered" evidence="3">
    <location>
        <begin position="300"/>
        <end position="396"/>
    </location>
</feature>
<evidence type="ECO:0000313" key="5">
    <source>
        <dbReference type="EMBL" id="WFD35090.1"/>
    </source>
</evidence>
<feature type="compositionally biased region" description="Low complexity" evidence="3">
    <location>
        <begin position="380"/>
        <end position="392"/>
    </location>
</feature>
<dbReference type="SUPFAM" id="SSF53474">
    <property type="entry name" value="alpha/beta-Hydrolases"/>
    <property type="match status" value="1"/>
</dbReference>
<comment type="catalytic activity">
    <reaction evidence="1">
        <text>a diacylglycerol + H2O = a monoacylglycerol + a fatty acid + H(+)</text>
        <dbReference type="Rhea" id="RHEA:32731"/>
        <dbReference type="ChEBI" id="CHEBI:15377"/>
        <dbReference type="ChEBI" id="CHEBI:15378"/>
        <dbReference type="ChEBI" id="CHEBI:17408"/>
        <dbReference type="ChEBI" id="CHEBI:18035"/>
        <dbReference type="ChEBI" id="CHEBI:28868"/>
    </reaction>
</comment>
<dbReference type="Proteomes" id="UP001219933">
    <property type="component" value="Chromosome 3"/>
</dbReference>
<evidence type="ECO:0000256" key="1">
    <source>
        <dbReference type="ARBA" id="ARBA00047591"/>
    </source>
</evidence>
<evidence type="ECO:0000256" key="3">
    <source>
        <dbReference type="SAM" id="MobiDB-lite"/>
    </source>
</evidence>
<dbReference type="GO" id="GO:0004620">
    <property type="term" value="F:phospholipase activity"/>
    <property type="evidence" value="ECO:0007669"/>
    <property type="project" value="TreeGrafter"/>
</dbReference>
<dbReference type="Pfam" id="PF02862">
    <property type="entry name" value="DDHD"/>
    <property type="match status" value="2"/>
</dbReference>
<dbReference type="GO" id="GO:0046872">
    <property type="term" value="F:metal ion binding"/>
    <property type="evidence" value="ECO:0007669"/>
    <property type="project" value="InterPro"/>
</dbReference>
<dbReference type="InterPro" id="IPR057826">
    <property type="entry name" value="WWE_C20G8.02"/>
</dbReference>
<evidence type="ECO:0000259" key="4">
    <source>
        <dbReference type="PROSITE" id="PS51043"/>
    </source>
</evidence>
<reference evidence="5" key="1">
    <citation type="submission" date="2023-03" db="EMBL/GenBank/DDBJ databases">
        <title>Mating type loci evolution in Malassezia.</title>
        <authorList>
            <person name="Coelho M.A."/>
        </authorList>
    </citation>
    <scope>NUCLEOTIDE SEQUENCE</scope>
    <source>
        <strain evidence="5">CBS 11721</strain>
    </source>
</reference>
<dbReference type="GO" id="GO:0005737">
    <property type="term" value="C:cytoplasm"/>
    <property type="evidence" value="ECO:0007669"/>
    <property type="project" value="TreeGrafter"/>
</dbReference>
<feature type="compositionally biased region" description="Acidic residues" evidence="3">
    <location>
        <begin position="346"/>
        <end position="364"/>
    </location>
</feature>
<feature type="compositionally biased region" description="Basic and acidic residues" evidence="3">
    <location>
        <begin position="54"/>
        <end position="66"/>
    </location>
</feature>
<gene>
    <name evidence="5" type="ORF">MCUN1_001939</name>
</gene>
<feature type="region of interest" description="Disordered" evidence="3">
    <location>
        <begin position="42"/>
        <end position="76"/>
    </location>
</feature>
<sequence>MSSPEFRAGAAEVAMPPKRARWFHSSGTRWVTFSDADDATLEEWWAQHGADVQQRTDEPDEGKTDENATPSSRRSWIPESISSQLWNAAPEGANVIPPPPPPQSKGHVPHFTDPDEPEETRKFKVQVMEDHLYDVDVQRGILYPALWTGLEQSVLRATWFYVSGDCTVSPIAWNSALARDLDEAYEKVEPWTLAQRLRALNAESRQPNVSHDLPSVFGGARVSFDDAYTGRIYLANIGSAILSYLRDSVVIRGFDRVQQVLERLRKGKTNGMLEFVGYKRPDDDSTSSLSWASLGDAFMRTTGQPSKDKDEQVLDPGIDPALMSSEKSSNRPYGADKGGSTASTDTEGDETEPDELEVEEDDTVEVQPNLDGCPTEEQFGAVPGAGPATGAVSPSKLSNVKPTVGDILKDSAQQYKTVQIVFCIHGIGQKLSEDYASLDFVHDVERLQALCWRQMGNEDMKSMIGNGQIKFIPVSWRRLLTFDPPDRDYVLSDLMLESSIPAVRSIIGKVLLDIPFYFSKHRTAIKKMVLTELNRLFRLYIQRNPDFLERGGKVSILGHSMGSMLATDILMTQPTEVPPLSSLECPGIHSTHEHLLFNVEHLFLIGSPVALLLYLDGNELIARRRPGIPEDVSSDQVGERGCLAARYIYNIYSATDPVSLRLSATVDPAYARLMAPLVLTRNPLDMAAALEQPRISVKLWTEKNADEEDKMSTDISMLESGERKFFALNPYGCLDFALETSKVNQFTQYLDMFQAHMCYWTSVPFANFLLKQLVPREDK</sequence>
<proteinExistence type="predicted"/>
<accession>A0AAF0EU57</accession>
<dbReference type="InterPro" id="IPR029058">
    <property type="entry name" value="AB_hydrolase_fold"/>
</dbReference>
<evidence type="ECO:0000313" key="6">
    <source>
        <dbReference type="Proteomes" id="UP001219933"/>
    </source>
</evidence>
<dbReference type="SMART" id="SM01127">
    <property type="entry name" value="DDHD"/>
    <property type="match status" value="1"/>
</dbReference>
<dbReference type="PANTHER" id="PTHR23509">
    <property type="entry name" value="PA-PL1 PHOSPHOLIPASE FAMILY"/>
    <property type="match status" value="1"/>
</dbReference>
<dbReference type="Pfam" id="PF23463">
    <property type="entry name" value="WWE_2"/>
    <property type="match status" value="1"/>
</dbReference>
<evidence type="ECO:0000256" key="2">
    <source>
        <dbReference type="ARBA" id="ARBA00048461"/>
    </source>
</evidence>
<dbReference type="AlphaFoldDB" id="A0AAF0EU57"/>
<name>A0AAF0EU57_9BASI</name>
<protein>
    <recommendedName>
        <fullName evidence="4">DDHD domain-containing protein</fullName>
    </recommendedName>
</protein>
<organism evidence="5 6">
    <name type="scientific">Malassezia cuniculi</name>
    <dbReference type="NCBI Taxonomy" id="948313"/>
    <lineage>
        <taxon>Eukaryota</taxon>
        <taxon>Fungi</taxon>
        <taxon>Dikarya</taxon>
        <taxon>Basidiomycota</taxon>
        <taxon>Ustilaginomycotina</taxon>
        <taxon>Malasseziomycetes</taxon>
        <taxon>Malasseziales</taxon>
        <taxon>Malasseziaceae</taxon>
        <taxon>Malassezia</taxon>
    </lineage>
</organism>
<dbReference type="PANTHER" id="PTHR23509:SF6">
    <property type="entry name" value="PHOSPHOLIPASE C1020.13C-RELATED"/>
    <property type="match status" value="1"/>
</dbReference>
<dbReference type="InterPro" id="IPR058055">
    <property type="entry name" value="PA-PLA1"/>
</dbReference>
<feature type="domain" description="DDHD" evidence="4">
    <location>
        <begin position="595"/>
        <end position="775"/>
    </location>
</feature>
<dbReference type="PROSITE" id="PS51043">
    <property type="entry name" value="DDHD"/>
    <property type="match status" value="1"/>
</dbReference>
<feature type="compositionally biased region" description="Polar residues" evidence="3">
    <location>
        <begin position="67"/>
        <end position="76"/>
    </location>
</feature>
<dbReference type="InterPro" id="IPR004177">
    <property type="entry name" value="DDHD_dom"/>
</dbReference>